<dbReference type="SUPFAM" id="SSF56935">
    <property type="entry name" value="Porins"/>
    <property type="match status" value="1"/>
</dbReference>
<evidence type="ECO:0000256" key="4">
    <source>
        <dbReference type="SAM" id="MobiDB-lite"/>
    </source>
</evidence>
<keyword evidence="3" id="KW-0998">Cell outer membrane</keyword>
<feature type="region of interest" description="Disordered" evidence="4">
    <location>
        <begin position="784"/>
        <end position="803"/>
    </location>
</feature>
<dbReference type="Gene3D" id="2.40.170.20">
    <property type="entry name" value="TonB-dependent receptor, beta-barrel domain"/>
    <property type="match status" value="1"/>
</dbReference>
<dbReference type="InterPro" id="IPR041700">
    <property type="entry name" value="OMP_b-brl_3"/>
</dbReference>
<protein>
    <submittedName>
        <fullName evidence="7">Carboxypeptidase-like protein</fullName>
    </submittedName>
</protein>
<comment type="caution">
    <text evidence="7">The sequence shown here is derived from an EMBL/GenBank/DDBJ whole genome shotgun (WGS) entry which is preliminary data.</text>
</comment>
<dbReference type="InterPro" id="IPR036942">
    <property type="entry name" value="Beta-barrel_TonB_sf"/>
</dbReference>
<dbReference type="SUPFAM" id="SSF49464">
    <property type="entry name" value="Carboxypeptidase regulatory domain-like"/>
    <property type="match status" value="1"/>
</dbReference>
<gene>
    <name evidence="7" type="ORF">LX97_01091</name>
</gene>
<feature type="compositionally biased region" description="Basic and acidic residues" evidence="4">
    <location>
        <begin position="784"/>
        <end position="797"/>
    </location>
</feature>
<feature type="chain" id="PRO_5045540486" evidence="5">
    <location>
        <begin position="20"/>
        <end position="803"/>
    </location>
</feature>
<evidence type="ECO:0000256" key="2">
    <source>
        <dbReference type="ARBA" id="ARBA00023136"/>
    </source>
</evidence>
<accession>A0ABX5Q2P4</accession>
<evidence type="ECO:0000256" key="1">
    <source>
        <dbReference type="ARBA" id="ARBA00004442"/>
    </source>
</evidence>
<reference evidence="7 8" key="1">
    <citation type="submission" date="2018-06" db="EMBL/GenBank/DDBJ databases">
        <title>Genomic Encyclopedia of Archaeal and Bacterial Type Strains, Phase II (KMG-II): from individual species to whole genera.</title>
        <authorList>
            <person name="Goeker M."/>
        </authorList>
    </citation>
    <scope>NUCLEOTIDE SEQUENCE [LARGE SCALE GENOMIC DNA]</scope>
    <source>
        <strain evidence="7 8">DSM 17205</strain>
    </source>
</reference>
<feature type="domain" description="Outer membrane protein beta-barrel" evidence="6">
    <location>
        <begin position="372"/>
        <end position="775"/>
    </location>
</feature>
<dbReference type="Proteomes" id="UP000248584">
    <property type="component" value="Unassembled WGS sequence"/>
</dbReference>
<evidence type="ECO:0000256" key="3">
    <source>
        <dbReference type="ARBA" id="ARBA00023237"/>
    </source>
</evidence>
<dbReference type="Pfam" id="PF14905">
    <property type="entry name" value="OMP_b-brl_3"/>
    <property type="match status" value="1"/>
</dbReference>
<dbReference type="EMBL" id="QKZR01000001">
    <property type="protein sequence ID" value="PZX44082.1"/>
    <property type="molecule type" value="Genomic_DNA"/>
</dbReference>
<evidence type="ECO:0000259" key="6">
    <source>
        <dbReference type="Pfam" id="PF14905"/>
    </source>
</evidence>
<sequence length="803" mass="90239">MKYLQFFIFILALSTTAQNDLTGTIINNSEEPLAYSNVVLFKMPDSVFYKASYSDEKGKFKIANCAAGDYTLQVSSVGYVPLSRKLTLNKSTDIGAVVLNANQEELDAVVVNAARPTIQRKADRLIFNVENSSLSTGNTSQILQSTPGVFEMNGSYMVKGSVAQVYINNKRVFLSDEELQQLLRGYSGDNVKSVEVIFNPPARYDADGGAVINIITSKSISLGYKGLVTSNWSVDTFAKYQLGTGHSYKNDWINVYANYNYNPRKDLTLQESEVGFFNSDGSRNSRWFTDVESVSRSDAHAFNSIIDITLDEKNTLSFMGYLGINNGKKIDNDVNTLILPQGATTFSGFDTNSKTEQDYSSGHMNLSWQRILNDNGGFLSVEGTYIFTDTDNNQNFSSVFFDDTQTTTGTNSFRTNGIQEADIFTGKIDYEDVFGSYNFVSGLKFTSISNKSDQDFLDTDMGAIIDPSLSDTYLYDERIYAAYTQVSRDWTKWGFIAGLRLEQTDVKGDSQSLGLVNNQNYLGVFPNLSINHILNDSNDLTLSYKRSIDRPGSGDLNPFNNFTNDNIVSTGAPDLVPAFTDKINLGWNYKNQLFVDVYYINTNDMINSISFQNNDTNTLILRSINLNYEFQYSVDATFYNYLNESWLTSTTFGAFYMENEVDALQSASRVQQTNTTGYYVDTNNLINLSEDGSLDMTISATYLSSILFGTYKYENLFTSRIGFSKTLWDKRAVFTASYSDIFLSANQPFVSRYQNQDNIELSLLETQLFSLGFTYKFGNFRLENRSTETPEEQERTGKKTKGF</sequence>
<evidence type="ECO:0000313" key="7">
    <source>
        <dbReference type="EMBL" id="PZX44082.1"/>
    </source>
</evidence>
<evidence type="ECO:0000256" key="5">
    <source>
        <dbReference type="SAM" id="SignalP"/>
    </source>
</evidence>
<keyword evidence="5" id="KW-0732">Signal</keyword>
<feature type="signal peptide" evidence="5">
    <location>
        <begin position="1"/>
        <end position="19"/>
    </location>
</feature>
<comment type="subcellular location">
    <subcellularLocation>
        <location evidence="1">Cell outer membrane</location>
    </subcellularLocation>
</comment>
<dbReference type="Gene3D" id="2.60.40.1120">
    <property type="entry name" value="Carboxypeptidase-like, regulatory domain"/>
    <property type="match status" value="1"/>
</dbReference>
<keyword evidence="8" id="KW-1185">Reference proteome</keyword>
<keyword evidence="2" id="KW-0472">Membrane</keyword>
<organism evidence="7 8">
    <name type="scientific">Nonlabens dokdonensis</name>
    <dbReference type="NCBI Taxonomy" id="328515"/>
    <lineage>
        <taxon>Bacteria</taxon>
        <taxon>Pseudomonadati</taxon>
        <taxon>Bacteroidota</taxon>
        <taxon>Flavobacteriia</taxon>
        <taxon>Flavobacteriales</taxon>
        <taxon>Flavobacteriaceae</taxon>
        <taxon>Nonlabens</taxon>
    </lineage>
</organism>
<dbReference type="RefSeq" id="WP_015361921.1">
    <property type="nucleotide sequence ID" value="NZ_QKZR01000001.1"/>
</dbReference>
<name>A0ABX5Q2P4_9FLAO</name>
<proteinExistence type="predicted"/>
<dbReference type="Pfam" id="PF13715">
    <property type="entry name" value="CarbopepD_reg_2"/>
    <property type="match status" value="1"/>
</dbReference>
<dbReference type="InterPro" id="IPR008969">
    <property type="entry name" value="CarboxyPept-like_regulatory"/>
</dbReference>
<evidence type="ECO:0000313" key="8">
    <source>
        <dbReference type="Proteomes" id="UP000248584"/>
    </source>
</evidence>